<proteinExistence type="predicted"/>
<protein>
    <submittedName>
        <fullName evidence="1">Uncharacterized protein</fullName>
    </submittedName>
</protein>
<dbReference type="Proteomes" id="UP000177486">
    <property type="component" value="Unassembled WGS sequence"/>
</dbReference>
<dbReference type="AlphaFoldDB" id="A0A1G2EVU4"/>
<dbReference type="EMBL" id="MHMQ01000031">
    <property type="protein sequence ID" value="OGZ29924.1"/>
    <property type="molecule type" value="Genomic_DNA"/>
</dbReference>
<name>A0A1G2EVU4_9BACT</name>
<sequence length="165" mass="19304">MAPQQKEVSEKQERKLLFIIEDAPGPFDLAKRMMALVDGLNNNINAIEIYLTITPINYDDDLFTHHIAPDTFFFWPPKNMDIIFCATLVGPGPWDDMKNWPTVRLVGKFLQNEEIFKQTQQDPPRFRKLSEFINELQKPRWEAIFNTRSRKGSVYMLPESIPCPF</sequence>
<organism evidence="1 2">
    <name type="scientific">Candidatus Niyogibacteria bacterium RIFCSPLOWO2_01_FULL_45_48</name>
    <dbReference type="NCBI Taxonomy" id="1801724"/>
    <lineage>
        <taxon>Bacteria</taxon>
        <taxon>Candidatus Niyogiibacteriota</taxon>
    </lineage>
</organism>
<evidence type="ECO:0000313" key="2">
    <source>
        <dbReference type="Proteomes" id="UP000177486"/>
    </source>
</evidence>
<accession>A0A1G2EVU4</accession>
<evidence type="ECO:0000313" key="1">
    <source>
        <dbReference type="EMBL" id="OGZ29924.1"/>
    </source>
</evidence>
<reference evidence="1 2" key="1">
    <citation type="journal article" date="2016" name="Nat. Commun.">
        <title>Thousands of microbial genomes shed light on interconnected biogeochemical processes in an aquifer system.</title>
        <authorList>
            <person name="Anantharaman K."/>
            <person name="Brown C.T."/>
            <person name="Hug L.A."/>
            <person name="Sharon I."/>
            <person name="Castelle C.J."/>
            <person name="Probst A.J."/>
            <person name="Thomas B.C."/>
            <person name="Singh A."/>
            <person name="Wilkins M.J."/>
            <person name="Karaoz U."/>
            <person name="Brodie E.L."/>
            <person name="Williams K.H."/>
            <person name="Hubbard S.S."/>
            <person name="Banfield J.F."/>
        </authorList>
    </citation>
    <scope>NUCLEOTIDE SEQUENCE [LARGE SCALE GENOMIC DNA]</scope>
</reference>
<comment type="caution">
    <text evidence="1">The sequence shown here is derived from an EMBL/GenBank/DDBJ whole genome shotgun (WGS) entry which is preliminary data.</text>
</comment>
<gene>
    <name evidence="1" type="ORF">A2931_00960</name>
</gene>